<reference evidence="1 2" key="1">
    <citation type="submission" date="2019-09" db="EMBL/GenBank/DDBJ databases">
        <authorList>
            <person name="Chandra G."/>
            <person name="Truman W A."/>
        </authorList>
    </citation>
    <scope>NUCLEOTIDE SEQUENCE [LARGE SCALE GENOMIC DNA]</scope>
    <source>
        <strain evidence="1">PS928</strain>
    </source>
</reference>
<dbReference type="EMBL" id="CABVJF010000028">
    <property type="protein sequence ID" value="VVQ23203.1"/>
    <property type="molecule type" value="Genomic_DNA"/>
</dbReference>
<dbReference type="Proteomes" id="UP000381378">
    <property type="component" value="Unassembled WGS sequence"/>
</dbReference>
<gene>
    <name evidence="1" type="ORF">PS928_05483</name>
</gene>
<accession>A0A5E7VKG3</accession>
<organism evidence="1 2">
    <name type="scientific">Pseudomonas fluorescens</name>
    <dbReference type="NCBI Taxonomy" id="294"/>
    <lineage>
        <taxon>Bacteria</taxon>
        <taxon>Pseudomonadati</taxon>
        <taxon>Pseudomonadota</taxon>
        <taxon>Gammaproteobacteria</taxon>
        <taxon>Pseudomonadales</taxon>
        <taxon>Pseudomonadaceae</taxon>
        <taxon>Pseudomonas</taxon>
    </lineage>
</organism>
<evidence type="ECO:0000313" key="1">
    <source>
        <dbReference type="EMBL" id="VVQ23203.1"/>
    </source>
</evidence>
<name>A0A5E7VKG3_PSEFL</name>
<evidence type="ECO:0000313" key="2">
    <source>
        <dbReference type="Proteomes" id="UP000381378"/>
    </source>
</evidence>
<proteinExistence type="predicted"/>
<sequence length="86" mass="9137">MLAKTAAYSIEMVTDRPLSLASQLLQGIFSEHEVGERHRSRVGAGLLAKTAASSIEMVTDRPLSLASQLLQGISVNMKSVNGTVPV</sequence>
<protein>
    <submittedName>
        <fullName evidence="1">Uncharacterized protein</fullName>
    </submittedName>
</protein>
<dbReference type="AlphaFoldDB" id="A0A5E7VKG3"/>